<proteinExistence type="predicted"/>
<dbReference type="GeneID" id="33896938"/>
<gene>
    <name evidence="1" type="ORF">BCB44BAC_01807</name>
</gene>
<protein>
    <submittedName>
        <fullName evidence="1">Exosporium protein G</fullName>
    </submittedName>
</protein>
<accession>A0AAX2CFY6</accession>
<name>A0AAX2CFY6_9BACI</name>
<dbReference type="RefSeq" id="WP_012094090.1">
    <property type="nucleotide sequence ID" value="NZ_CP024096.1"/>
</dbReference>
<comment type="caution">
    <text evidence="1">The sequence shown here is derived from an EMBL/GenBank/DDBJ whole genome shotgun (WGS) entry which is preliminary data.</text>
</comment>
<evidence type="ECO:0000313" key="2">
    <source>
        <dbReference type="Proteomes" id="UP000242164"/>
    </source>
</evidence>
<dbReference type="EMBL" id="FMIK01000024">
    <property type="protein sequence ID" value="SCL91037.1"/>
    <property type="molecule type" value="Genomic_DNA"/>
</dbReference>
<dbReference type="Proteomes" id="UP000242164">
    <property type="component" value="Unassembled WGS sequence"/>
</dbReference>
<organism evidence="1 2">
    <name type="scientific">Bacillus cytotoxicus</name>
    <dbReference type="NCBI Taxonomy" id="580165"/>
    <lineage>
        <taxon>Bacteria</taxon>
        <taxon>Bacillati</taxon>
        <taxon>Bacillota</taxon>
        <taxon>Bacilli</taxon>
        <taxon>Bacillales</taxon>
        <taxon>Bacillaceae</taxon>
        <taxon>Bacillus</taxon>
        <taxon>Bacillus cereus group</taxon>
    </lineage>
</organism>
<sequence>MNLQLVVLCVLEENGEFFLVTKVDDLITLKVPILESFAEFLLAIGASRCS</sequence>
<evidence type="ECO:0000313" key="1">
    <source>
        <dbReference type="EMBL" id="SCL91037.1"/>
    </source>
</evidence>
<dbReference type="AlphaFoldDB" id="A0AAX2CFY6"/>
<reference evidence="1 2" key="1">
    <citation type="submission" date="2016-08" db="EMBL/GenBank/DDBJ databases">
        <authorList>
            <person name="Loux V."/>
            <person name="Rue O."/>
        </authorList>
    </citation>
    <scope>NUCLEOTIDE SEQUENCE [LARGE SCALE GENOMIC DNA]</scope>
    <source>
        <strain evidence="1 2">AFSSA_08CEB44bac</strain>
    </source>
</reference>